<reference evidence="2 3" key="1">
    <citation type="submission" date="2018-08" db="EMBL/GenBank/DDBJ databases">
        <title>A genome reference for cultivated species of the human gut microbiota.</title>
        <authorList>
            <person name="Zou Y."/>
            <person name="Xue W."/>
            <person name="Luo G."/>
        </authorList>
    </citation>
    <scope>NUCLEOTIDE SEQUENCE [LARGE SCALE GENOMIC DNA]</scope>
    <source>
        <strain evidence="2 3">AM25-1</strain>
    </source>
</reference>
<dbReference type="RefSeq" id="WP_118234587.1">
    <property type="nucleotide sequence ID" value="NZ_JADYUV010000024.1"/>
</dbReference>
<dbReference type="AlphaFoldDB" id="A0A414PQA1"/>
<gene>
    <name evidence="2" type="ORF">DW663_09940</name>
</gene>
<protein>
    <submittedName>
        <fullName evidence="2">Ribonuclease Z</fullName>
    </submittedName>
</protein>
<dbReference type="SMART" id="SM00849">
    <property type="entry name" value="Lactamase_B"/>
    <property type="match status" value="1"/>
</dbReference>
<comment type="caution">
    <text evidence="2">The sequence shown here is derived from an EMBL/GenBank/DDBJ whole genome shotgun (WGS) entry which is preliminary data.</text>
</comment>
<feature type="domain" description="Metallo-beta-lactamase" evidence="1">
    <location>
        <begin position="17"/>
        <end position="206"/>
    </location>
</feature>
<evidence type="ECO:0000313" key="2">
    <source>
        <dbReference type="EMBL" id="RHF70713.1"/>
    </source>
</evidence>
<evidence type="ECO:0000313" key="3">
    <source>
        <dbReference type="Proteomes" id="UP000284676"/>
    </source>
</evidence>
<accession>A0A414PQA1</accession>
<evidence type="ECO:0000259" key="1">
    <source>
        <dbReference type="SMART" id="SM00849"/>
    </source>
</evidence>
<dbReference type="Pfam" id="PF23023">
    <property type="entry name" value="Anti-Pycsar_Apyc1"/>
    <property type="match status" value="2"/>
</dbReference>
<dbReference type="Gene3D" id="3.60.15.10">
    <property type="entry name" value="Ribonuclease Z/Hydroxyacylglutathione hydrolase-like"/>
    <property type="match status" value="1"/>
</dbReference>
<dbReference type="InterPro" id="IPR036866">
    <property type="entry name" value="RibonucZ/Hydroxyglut_hydro"/>
</dbReference>
<sequence>MLLNFLGIGSAFFPQLKNTSAYYETEDTLYLFDCGETVFDEILKRKLIEKKYIKVFITHTHCDHVGSLGSLLSYCYYVQDKKIVEVIHPTDYLKKFLEIVGIGDELYNYSYSLNNNEIKVEAVVVPHVSDMISYGYLVSIKGKKVFYSGDCARVPEEILEKYLSGEIDELYLDISSKKTSHAAHGNIVDLEEMIPVDKRKNVYCMHLDKDYREVIREKQFGTIEI</sequence>
<dbReference type="PANTHER" id="PTHR42663">
    <property type="entry name" value="HYDROLASE C777.06C-RELATED-RELATED"/>
    <property type="match status" value="1"/>
</dbReference>
<organism evidence="2 3">
    <name type="scientific">Fusobacterium mortiferum</name>
    <dbReference type="NCBI Taxonomy" id="850"/>
    <lineage>
        <taxon>Bacteria</taxon>
        <taxon>Fusobacteriati</taxon>
        <taxon>Fusobacteriota</taxon>
        <taxon>Fusobacteriia</taxon>
        <taxon>Fusobacteriales</taxon>
        <taxon>Fusobacteriaceae</taxon>
        <taxon>Fusobacterium</taxon>
    </lineage>
</organism>
<proteinExistence type="predicted"/>
<dbReference type="SUPFAM" id="SSF56281">
    <property type="entry name" value="Metallo-hydrolase/oxidoreductase"/>
    <property type="match status" value="1"/>
</dbReference>
<dbReference type="PANTHER" id="PTHR42663:SF6">
    <property type="entry name" value="HYDROLASE C777.06C-RELATED"/>
    <property type="match status" value="1"/>
</dbReference>
<dbReference type="Proteomes" id="UP000284676">
    <property type="component" value="Unassembled WGS sequence"/>
</dbReference>
<name>A0A414PQA1_FUSMR</name>
<dbReference type="EMBL" id="QRHL01000022">
    <property type="protein sequence ID" value="RHF70713.1"/>
    <property type="molecule type" value="Genomic_DNA"/>
</dbReference>
<dbReference type="InterPro" id="IPR001279">
    <property type="entry name" value="Metallo-B-lactamas"/>
</dbReference>